<evidence type="ECO:0000313" key="2">
    <source>
        <dbReference type="Proteomes" id="UP000078560"/>
    </source>
</evidence>
<organism evidence="1 2">
    <name type="scientific">Plasmodium ovale curtisi</name>
    <dbReference type="NCBI Taxonomy" id="864141"/>
    <lineage>
        <taxon>Eukaryota</taxon>
        <taxon>Sar</taxon>
        <taxon>Alveolata</taxon>
        <taxon>Apicomplexa</taxon>
        <taxon>Aconoidasida</taxon>
        <taxon>Haemosporida</taxon>
        <taxon>Plasmodiidae</taxon>
        <taxon>Plasmodium</taxon>
        <taxon>Plasmodium (Plasmodium)</taxon>
    </lineage>
</organism>
<dbReference type="EMBL" id="FLQU01000958">
    <property type="protein sequence ID" value="SBS90563.1"/>
    <property type="molecule type" value="Genomic_DNA"/>
</dbReference>
<dbReference type="Proteomes" id="UP000078560">
    <property type="component" value="Unassembled WGS sequence"/>
</dbReference>
<proteinExistence type="predicted"/>
<name>A0A1A8WH77_PLAOA</name>
<dbReference type="InterPro" id="IPR008780">
    <property type="entry name" value="Plasmodium_Vir"/>
</dbReference>
<gene>
    <name evidence="1" type="ORF">POVCU2_0062120</name>
</gene>
<accession>A0A1A8WH77</accession>
<reference evidence="2" key="1">
    <citation type="submission" date="2016-05" db="EMBL/GenBank/DDBJ databases">
        <authorList>
            <person name="Naeem Raeece"/>
        </authorList>
    </citation>
    <scope>NUCLEOTIDE SEQUENCE [LARGE SCALE GENOMIC DNA]</scope>
</reference>
<evidence type="ECO:0000313" key="1">
    <source>
        <dbReference type="EMBL" id="SBS90563.1"/>
    </source>
</evidence>
<dbReference type="Pfam" id="PF05795">
    <property type="entry name" value="Plasmodium_Vir"/>
    <property type="match status" value="1"/>
</dbReference>
<sequence length="359" mass="42213">MATHDDNITFDELKAVYKFLGNTKFGKIYEELSDEQSFDKDGQRHCNEIKDNGLLRSDVDEDIQIKFCNNLYKIIVKVNDWNNGIFNGIDKDDKMYCICLKYWLYDELEKSGPRGLQFDDFFEKWQNDVKNKINDRSPNPCKFNKLTWEENNKITGIYALKLLFLSNIKEFNEKKNVDCKYLNFLGKNFNEYVNSIDKCSKKESEDNYCKEFNEFHNIYKEDCGYLKTSSEVREYKYETGDTVNCSLKIESPKEPLHVSYWNKMQKTHISDHPFDSPNSSIIPTSSAIGTTVGISAFLLYLYKYTSFGSLFRTRIQKDNTMFDNIDEGIHSFTMPTSELERTHYENGNYKITYYSLNNS</sequence>
<protein>
    <submittedName>
        <fullName evidence="1">PIR Superfamily Protein</fullName>
    </submittedName>
</protein>
<dbReference type="AlphaFoldDB" id="A0A1A8WH77"/>